<gene>
    <name evidence="9" type="ORF">EJD97_020399</name>
</gene>
<evidence type="ECO:0000256" key="5">
    <source>
        <dbReference type="ARBA" id="ARBA00031389"/>
    </source>
</evidence>
<evidence type="ECO:0000256" key="1">
    <source>
        <dbReference type="ARBA" id="ARBA00001935"/>
    </source>
</evidence>
<evidence type="ECO:0000259" key="8">
    <source>
        <dbReference type="PROSITE" id="PS50857"/>
    </source>
</evidence>
<evidence type="ECO:0000313" key="9">
    <source>
        <dbReference type="EMBL" id="TMW80411.1"/>
    </source>
</evidence>
<feature type="domain" description="Cytochrome oxidase subunit II copper A binding" evidence="8">
    <location>
        <begin position="1"/>
        <end position="105"/>
    </location>
</feature>
<dbReference type="GO" id="GO:0042773">
    <property type="term" value="P:ATP synthesis coupled electron transport"/>
    <property type="evidence" value="ECO:0007669"/>
    <property type="project" value="TreeGrafter"/>
</dbReference>
<reference evidence="9" key="1">
    <citation type="submission" date="2019-05" db="EMBL/GenBank/DDBJ databases">
        <title>The de novo reference genome and transcriptome assemblies of the wild tomato species Solanum chilense.</title>
        <authorList>
            <person name="Stam R."/>
            <person name="Nosenko T."/>
            <person name="Hoerger A.C."/>
            <person name="Stephan W."/>
            <person name="Seidel M.A."/>
            <person name="Kuhn J.M.M."/>
            <person name="Haberer G."/>
            <person name="Tellier A."/>
        </authorList>
    </citation>
    <scope>NUCLEOTIDE SEQUENCE</scope>
    <source>
        <tissue evidence="9">Mature leaves</tissue>
    </source>
</reference>
<dbReference type="PRINTS" id="PR01166">
    <property type="entry name" value="CYCOXIDASEII"/>
</dbReference>
<dbReference type="PROSITE" id="PS50857">
    <property type="entry name" value="COX2_CUA"/>
    <property type="match status" value="1"/>
</dbReference>
<evidence type="ECO:0000256" key="7">
    <source>
        <dbReference type="SAM" id="MobiDB-lite"/>
    </source>
</evidence>
<dbReference type="PANTHER" id="PTHR22888:SF9">
    <property type="entry name" value="CYTOCHROME C OXIDASE SUBUNIT 2"/>
    <property type="match status" value="1"/>
</dbReference>
<dbReference type="GO" id="GO:0004129">
    <property type="term" value="F:cytochrome-c oxidase activity"/>
    <property type="evidence" value="ECO:0007669"/>
    <property type="project" value="UniProtKB-EC"/>
</dbReference>
<dbReference type="SUPFAM" id="SSF49503">
    <property type="entry name" value="Cupredoxins"/>
    <property type="match status" value="1"/>
</dbReference>
<dbReference type="Pfam" id="PF00116">
    <property type="entry name" value="COX2"/>
    <property type="match status" value="1"/>
</dbReference>
<name>A0A6N2AH26_SOLCI</name>
<evidence type="ECO:0000256" key="3">
    <source>
        <dbReference type="ARBA" id="ARBA00007866"/>
    </source>
</evidence>
<dbReference type="GO" id="GO:0016020">
    <property type="term" value="C:membrane"/>
    <property type="evidence" value="ECO:0007669"/>
    <property type="project" value="UniProtKB-SubCell"/>
</dbReference>
<accession>A0A6N2AH26</accession>
<feature type="region of interest" description="Disordered" evidence="7">
    <location>
        <begin position="78"/>
        <end position="102"/>
    </location>
</feature>
<comment type="similarity">
    <text evidence="3">Belongs to the cytochrome c oxidase subunit 2 family.</text>
</comment>
<dbReference type="Gene3D" id="2.60.40.420">
    <property type="entry name" value="Cupredoxins - blue copper proteins"/>
    <property type="match status" value="1"/>
</dbReference>
<keyword evidence="4" id="KW-0472">Membrane</keyword>
<dbReference type="InterPro" id="IPR008972">
    <property type="entry name" value="Cupredoxin"/>
</dbReference>
<comment type="caution">
    <text evidence="9">The sequence shown here is derived from an EMBL/GenBank/DDBJ whole genome shotgun (WGS) entry which is preliminary data.</text>
</comment>
<evidence type="ECO:0000256" key="2">
    <source>
        <dbReference type="ARBA" id="ARBA00004370"/>
    </source>
</evidence>
<protein>
    <recommendedName>
        <fullName evidence="5">Cytochrome c oxidase polypeptide II</fullName>
    </recommendedName>
</protein>
<dbReference type="GO" id="GO:0005507">
    <property type="term" value="F:copper ion binding"/>
    <property type="evidence" value="ECO:0007669"/>
    <property type="project" value="InterPro"/>
</dbReference>
<feature type="non-terminal residue" evidence="9">
    <location>
        <position position="1"/>
    </location>
</feature>
<evidence type="ECO:0000256" key="4">
    <source>
        <dbReference type="ARBA" id="ARBA00023136"/>
    </source>
</evidence>
<comment type="subcellular location">
    <subcellularLocation>
        <location evidence="2">Membrane</location>
    </subcellularLocation>
</comment>
<comment type="cofactor">
    <cofactor evidence="1">
        <name>Cu cation</name>
        <dbReference type="ChEBI" id="CHEBI:23378"/>
    </cofactor>
</comment>
<sequence length="133" mass="14744">SRLLEVDNRVVLPAKSPIRSIVTSADVPHSWDVPSLGVKCDAVPGRLNQTSILVQRERVYYEAVPRKDYGSWVSNQLIPQSPDKEPVMVPSPSDDRTQSSSWASALADWGTSRMQSSSWAAVLVDWGTYRSES</sequence>
<proteinExistence type="inferred from homology"/>
<comment type="catalytic activity">
    <reaction evidence="6">
        <text>4 Fe(II)-[cytochrome c] + O2 + 8 H(+)(in) = 4 Fe(III)-[cytochrome c] + 2 H2O + 4 H(+)(out)</text>
        <dbReference type="Rhea" id="RHEA:11436"/>
        <dbReference type="Rhea" id="RHEA-COMP:10350"/>
        <dbReference type="Rhea" id="RHEA-COMP:14399"/>
        <dbReference type="ChEBI" id="CHEBI:15377"/>
        <dbReference type="ChEBI" id="CHEBI:15378"/>
        <dbReference type="ChEBI" id="CHEBI:15379"/>
        <dbReference type="ChEBI" id="CHEBI:29033"/>
        <dbReference type="ChEBI" id="CHEBI:29034"/>
        <dbReference type="EC" id="7.1.1.9"/>
    </reaction>
    <physiologicalReaction direction="left-to-right" evidence="6">
        <dbReference type="Rhea" id="RHEA:11437"/>
    </physiologicalReaction>
</comment>
<feature type="non-terminal residue" evidence="9">
    <location>
        <position position="133"/>
    </location>
</feature>
<dbReference type="EMBL" id="RXGB01059205">
    <property type="protein sequence ID" value="TMW80411.1"/>
    <property type="molecule type" value="Genomic_DNA"/>
</dbReference>
<dbReference type="InterPro" id="IPR002429">
    <property type="entry name" value="CcO_II-like_C"/>
</dbReference>
<evidence type="ECO:0000256" key="6">
    <source>
        <dbReference type="ARBA" id="ARBA00049512"/>
    </source>
</evidence>
<dbReference type="InterPro" id="IPR045187">
    <property type="entry name" value="CcO_II"/>
</dbReference>
<dbReference type="PANTHER" id="PTHR22888">
    <property type="entry name" value="CYTOCHROME C OXIDASE, SUBUNIT II"/>
    <property type="match status" value="1"/>
</dbReference>
<organism evidence="9">
    <name type="scientific">Solanum chilense</name>
    <name type="common">Tomato</name>
    <name type="synonym">Lycopersicon chilense</name>
    <dbReference type="NCBI Taxonomy" id="4083"/>
    <lineage>
        <taxon>Eukaryota</taxon>
        <taxon>Viridiplantae</taxon>
        <taxon>Streptophyta</taxon>
        <taxon>Embryophyta</taxon>
        <taxon>Tracheophyta</taxon>
        <taxon>Spermatophyta</taxon>
        <taxon>Magnoliopsida</taxon>
        <taxon>eudicotyledons</taxon>
        <taxon>Gunneridae</taxon>
        <taxon>Pentapetalae</taxon>
        <taxon>asterids</taxon>
        <taxon>lamiids</taxon>
        <taxon>Solanales</taxon>
        <taxon>Solanaceae</taxon>
        <taxon>Solanoideae</taxon>
        <taxon>Solaneae</taxon>
        <taxon>Solanum</taxon>
        <taxon>Solanum subgen. Lycopersicon</taxon>
    </lineage>
</organism>
<dbReference type="AlphaFoldDB" id="A0A6N2AH26"/>